<dbReference type="PANTHER" id="PTHR43948">
    <property type="entry name" value="DNAJ HOMOLOG SUBFAMILY B"/>
    <property type="match status" value="1"/>
</dbReference>
<dbReference type="Gene3D" id="1.10.287.110">
    <property type="entry name" value="DnaJ domain"/>
    <property type="match status" value="1"/>
</dbReference>
<dbReference type="InterPro" id="IPR001623">
    <property type="entry name" value="DnaJ_domain"/>
</dbReference>
<evidence type="ECO:0000313" key="3">
    <source>
        <dbReference type="Proteomes" id="UP000248168"/>
    </source>
</evidence>
<evidence type="ECO:0000313" key="2">
    <source>
        <dbReference type="EMBL" id="SPP63260.1"/>
    </source>
</evidence>
<organism evidence="2 3">
    <name type="scientific">Nitrospira lenta</name>
    <dbReference type="NCBI Taxonomy" id="1436998"/>
    <lineage>
        <taxon>Bacteria</taxon>
        <taxon>Pseudomonadati</taxon>
        <taxon>Nitrospirota</taxon>
        <taxon>Nitrospiria</taxon>
        <taxon>Nitrospirales</taxon>
        <taxon>Nitrospiraceae</taxon>
        <taxon>Nitrospira</taxon>
    </lineage>
</organism>
<dbReference type="PRINTS" id="PR00625">
    <property type="entry name" value="JDOMAIN"/>
</dbReference>
<dbReference type="SMART" id="SM00271">
    <property type="entry name" value="DnaJ"/>
    <property type="match status" value="1"/>
</dbReference>
<proteinExistence type="predicted"/>
<protein>
    <recommendedName>
        <fullName evidence="1">J domain-containing protein</fullName>
    </recommendedName>
</protein>
<dbReference type="Pfam" id="PF00226">
    <property type="entry name" value="DnaJ"/>
    <property type="match status" value="1"/>
</dbReference>
<dbReference type="RefSeq" id="WP_121987818.1">
    <property type="nucleotide sequence ID" value="NZ_OUNR01000001.1"/>
</dbReference>
<dbReference type="PROSITE" id="PS50076">
    <property type="entry name" value="DNAJ_2"/>
    <property type="match status" value="1"/>
</dbReference>
<dbReference type="GO" id="GO:0051082">
    <property type="term" value="F:unfolded protein binding"/>
    <property type="evidence" value="ECO:0007669"/>
    <property type="project" value="TreeGrafter"/>
</dbReference>
<dbReference type="GO" id="GO:0005737">
    <property type="term" value="C:cytoplasm"/>
    <property type="evidence" value="ECO:0007669"/>
    <property type="project" value="TreeGrafter"/>
</dbReference>
<accession>A0A330L0K3</accession>
<dbReference type="PANTHER" id="PTHR43948:SF10">
    <property type="entry name" value="MRJ, ISOFORM E"/>
    <property type="match status" value="1"/>
</dbReference>
<dbReference type="CDD" id="cd06257">
    <property type="entry name" value="DnaJ"/>
    <property type="match status" value="1"/>
</dbReference>
<dbReference type="EMBL" id="OUNR01000001">
    <property type="protein sequence ID" value="SPP63260.1"/>
    <property type="molecule type" value="Genomic_DNA"/>
</dbReference>
<evidence type="ECO:0000259" key="1">
    <source>
        <dbReference type="PROSITE" id="PS50076"/>
    </source>
</evidence>
<dbReference type="Proteomes" id="UP000248168">
    <property type="component" value="Unassembled WGS sequence"/>
</dbReference>
<name>A0A330L0K3_9BACT</name>
<reference evidence="3" key="1">
    <citation type="submission" date="2018-04" db="EMBL/GenBank/DDBJ databases">
        <authorList>
            <person name="Lucker S."/>
            <person name="Sakoula D."/>
        </authorList>
    </citation>
    <scope>NUCLEOTIDE SEQUENCE [LARGE SCALE GENOMIC DNA]</scope>
</reference>
<dbReference type="SUPFAM" id="SSF46565">
    <property type="entry name" value="Chaperone J-domain"/>
    <property type="match status" value="1"/>
</dbReference>
<dbReference type="GO" id="GO:0044183">
    <property type="term" value="F:protein folding chaperone"/>
    <property type="evidence" value="ECO:0007669"/>
    <property type="project" value="TreeGrafter"/>
</dbReference>
<keyword evidence="3" id="KW-1185">Reference proteome</keyword>
<dbReference type="OrthoDB" id="9779622at2"/>
<sequence length="212" mass="24535">MAQMDYYRVLGVSREASDEEIKKAYRKLVFQHHPDRNPDAKDAEAKIREINAAYEIVGDTEKRRSYDRLYWGDEPRADYVDLSAILHEMEQKLFDEGRKELFALLVKNVARVKAELALLRERTVAAQGYDTFKEDLVAERGAEVMDDFLTEEMEARKGRLVEVAAEMMVSQGVVKKSDEGGFRSLRGQLEDSFRKGRIHGYASALELFYERR</sequence>
<gene>
    <name evidence="2" type="ORF">NITLEN_10346</name>
</gene>
<dbReference type="InParanoid" id="A0A330L0K3"/>
<dbReference type="InterPro" id="IPR036869">
    <property type="entry name" value="J_dom_sf"/>
</dbReference>
<feature type="domain" description="J" evidence="1">
    <location>
        <begin position="5"/>
        <end position="70"/>
    </location>
</feature>
<dbReference type="AlphaFoldDB" id="A0A330L0K3"/>
<dbReference type="GO" id="GO:0051087">
    <property type="term" value="F:protein-folding chaperone binding"/>
    <property type="evidence" value="ECO:0007669"/>
    <property type="project" value="TreeGrafter"/>
</dbReference>